<protein>
    <submittedName>
        <fullName evidence="2">Uncharacterized protein</fullName>
    </submittedName>
</protein>
<dbReference type="AlphaFoldDB" id="A0A5S4G3S6"/>
<evidence type="ECO:0000313" key="2">
    <source>
        <dbReference type="EMBL" id="TMR27492.1"/>
    </source>
</evidence>
<organism evidence="2 3">
    <name type="scientific">Actinomadura geliboluensis</name>
    <dbReference type="NCBI Taxonomy" id="882440"/>
    <lineage>
        <taxon>Bacteria</taxon>
        <taxon>Bacillati</taxon>
        <taxon>Actinomycetota</taxon>
        <taxon>Actinomycetes</taxon>
        <taxon>Streptosporangiales</taxon>
        <taxon>Thermomonosporaceae</taxon>
        <taxon>Actinomadura</taxon>
    </lineage>
</organism>
<sequence>MRDHFSWCEAGTAWATVFPPGGGQEQVETTVYLVGFGKKGARPGTTTDRYVEFQIRADAWKFKGDGPGPHLWERAKAEATFEAKMICTPNPNAAACETGDRNGRKDTIAGWLNSGWAESQLKSAGKPATKANGDQVQRASVFGWYQFTFPTLTTNPDHSTSAGTGVRFDTAYYMYKVAKRASIFDRVDQFLAFSDQANSGYKKAADHYQQALTRPGETKPPFSDKQIPGGTPGNPLHRLYKGTSEKNRLRYDRNYREAVKACDKWFPGWSGQVDSDGQKKQCDEFPFRSTYEGVARSMDEYNDDLGGPKYQDMYSVLPLSGPQNEAAGRVLCSFTTTTGSSTWTPSTSRSALPKRWSPKGRRQRHGPRPATPAMSLMSPTRTTMPAGIRNRTG</sequence>
<reference evidence="2 3" key="1">
    <citation type="submission" date="2019-05" db="EMBL/GenBank/DDBJ databases">
        <title>Draft genome sequence of Actinomadura geliboluensis A8036.</title>
        <authorList>
            <person name="Saricaoglu S."/>
            <person name="Isik K."/>
        </authorList>
    </citation>
    <scope>NUCLEOTIDE SEQUENCE [LARGE SCALE GENOMIC DNA]</scope>
    <source>
        <strain evidence="2 3">A8036</strain>
    </source>
</reference>
<comment type="caution">
    <text evidence="2">The sequence shown here is derived from an EMBL/GenBank/DDBJ whole genome shotgun (WGS) entry which is preliminary data.</text>
</comment>
<dbReference type="EMBL" id="VCKZ01000489">
    <property type="protein sequence ID" value="TMR27492.1"/>
    <property type="molecule type" value="Genomic_DNA"/>
</dbReference>
<feature type="region of interest" description="Disordered" evidence="1">
    <location>
        <begin position="213"/>
        <end position="238"/>
    </location>
</feature>
<accession>A0A5S4G3S6</accession>
<name>A0A5S4G3S6_9ACTN</name>
<dbReference type="OrthoDB" id="2751008at2"/>
<proteinExistence type="predicted"/>
<evidence type="ECO:0000313" key="3">
    <source>
        <dbReference type="Proteomes" id="UP000305238"/>
    </source>
</evidence>
<feature type="compositionally biased region" description="Low complexity" evidence="1">
    <location>
        <begin position="338"/>
        <end position="350"/>
    </location>
</feature>
<feature type="compositionally biased region" description="Basic residues" evidence="1">
    <location>
        <begin position="356"/>
        <end position="367"/>
    </location>
</feature>
<evidence type="ECO:0000256" key="1">
    <source>
        <dbReference type="SAM" id="MobiDB-lite"/>
    </source>
</evidence>
<feature type="region of interest" description="Disordered" evidence="1">
    <location>
        <begin position="338"/>
        <end position="393"/>
    </location>
</feature>
<dbReference type="RefSeq" id="WP_138641569.1">
    <property type="nucleotide sequence ID" value="NZ_VCKZ01000489.1"/>
</dbReference>
<keyword evidence="3" id="KW-1185">Reference proteome</keyword>
<gene>
    <name evidence="2" type="ORF">ETD96_39310</name>
</gene>
<dbReference type="Proteomes" id="UP000305238">
    <property type="component" value="Unassembled WGS sequence"/>
</dbReference>